<feature type="region of interest" description="Disordered" evidence="1">
    <location>
        <begin position="179"/>
        <end position="230"/>
    </location>
</feature>
<evidence type="ECO:0000313" key="2">
    <source>
        <dbReference type="EMBL" id="KAK2080615.1"/>
    </source>
</evidence>
<evidence type="ECO:0000256" key="1">
    <source>
        <dbReference type="SAM" id="MobiDB-lite"/>
    </source>
</evidence>
<dbReference type="Proteomes" id="UP001255856">
    <property type="component" value="Unassembled WGS sequence"/>
</dbReference>
<proteinExistence type="predicted"/>
<dbReference type="AlphaFoldDB" id="A0AAD9IP31"/>
<protein>
    <submittedName>
        <fullName evidence="2">Uncharacterized protein</fullName>
    </submittedName>
</protein>
<reference evidence="2" key="1">
    <citation type="submission" date="2021-01" db="EMBL/GenBank/DDBJ databases">
        <authorList>
            <person name="Eckstrom K.M.E."/>
        </authorList>
    </citation>
    <scope>NUCLEOTIDE SEQUENCE</scope>
    <source>
        <strain evidence="2">UVCC 0001</strain>
    </source>
</reference>
<organism evidence="2 3">
    <name type="scientific">Prototheca wickerhamii</name>
    <dbReference type="NCBI Taxonomy" id="3111"/>
    <lineage>
        <taxon>Eukaryota</taxon>
        <taxon>Viridiplantae</taxon>
        <taxon>Chlorophyta</taxon>
        <taxon>core chlorophytes</taxon>
        <taxon>Trebouxiophyceae</taxon>
        <taxon>Chlorellales</taxon>
        <taxon>Chlorellaceae</taxon>
        <taxon>Prototheca</taxon>
    </lineage>
</organism>
<keyword evidence="3" id="KW-1185">Reference proteome</keyword>
<sequence>MDKVTGLSQQELLYVTFQPDERTIVACDLDGCELLRVPFADEKEAAGRQAQDVVAASVESLFPIARPLWASEPSAPVGDDYNELVAASLQQLYEEERRSWAQKERLRARKDRRLARELQLQEAMRAPAAALPTAGLGAPAWRATPMQATDSRLPAGEYPSLSAGLDAAVQRVVLRVATREERRGDARPEPPSPGGLRRLMRVAEGPGRRRKSLAAAEEEDDAGRDPLSTKSFRKLIQDMLSKGWQPVKQGNTGHYKFERFVEPLGGMKQMLMLASTPSDRRYIWTLRAAIARADREVEEKLQERAQTGLA</sequence>
<gene>
    <name evidence="2" type="ORF">QBZ16_000469</name>
</gene>
<accession>A0AAD9IP31</accession>
<dbReference type="EMBL" id="JASFZW010000001">
    <property type="protein sequence ID" value="KAK2080615.1"/>
    <property type="molecule type" value="Genomic_DNA"/>
</dbReference>
<comment type="caution">
    <text evidence="2">The sequence shown here is derived from an EMBL/GenBank/DDBJ whole genome shotgun (WGS) entry which is preliminary data.</text>
</comment>
<evidence type="ECO:0000313" key="3">
    <source>
        <dbReference type="Proteomes" id="UP001255856"/>
    </source>
</evidence>
<feature type="compositionally biased region" description="Basic and acidic residues" evidence="1">
    <location>
        <begin position="179"/>
        <end position="188"/>
    </location>
</feature>
<name>A0AAD9IP31_PROWI</name>